<keyword evidence="2" id="KW-1185">Reference proteome</keyword>
<dbReference type="Proteomes" id="UP000824881">
    <property type="component" value="Unassembled WGS sequence"/>
</dbReference>
<name>A0ACB7J9N0_PLECO</name>
<dbReference type="EMBL" id="WQMT02000001">
    <property type="protein sequence ID" value="KAG9227222.1"/>
    <property type="molecule type" value="Genomic_DNA"/>
</dbReference>
<gene>
    <name evidence="1" type="ORF">CCMSSC00406_0004239</name>
</gene>
<proteinExistence type="predicted"/>
<evidence type="ECO:0000313" key="1">
    <source>
        <dbReference type="EMBL" id="KAG9227222.1"/>
    </source>
</evidence>
<reference evidence="1 2" key="1">
    <citation type="journal article" date="2021" name="Appl. Environ. Microbiol.">
        <title>Genetic linkage and physical mapping for an oyster mushroom Pleurotus cornucopiae and QTL analysis for the trait cap color.</title>
        <authorList>
            <person name="Zhang Y."/>
            <person name="Gao W."/>
            <person name="Sonnenberg A."/>
            <person name="Chen Q."/>
            <person name="Zhang J."/>
            <person name="Huang C."/>
        </authorList>
    </citation>
    <scope>NUCLEOTIDE SEQUENCE [LARGE SCALE GENOMIC DNA]</scope>
    <source>
        <strain evidence="1">CCMSSC00406</strain>
    </source>
</reference>
<organism evidence="1 2">
    <name type="scientific">Pleurotus cornucopiae</name>
    <name type="common">Cornucopia mushroom</name>
    <dbReference type="NCBI Taxonomy" id="5321"/>
    <lineage>
        <taxon>Eukaryota</taxon>
        <taxon>Fungi</taxon>
        <taxon>Dikarya</taxon>
        <taxon>Basidiomycota</taxon>
        <taxon>Agaricomycotina</taxon>
        <taxon>Agaricomycetes</taxon>
        <taxon>Agaricomycetidae</taxon>
        <taxon>Agaricales</taxon>
        <taxon>Pleurotineae</taxon>
        <taxon>Pleurotaceae</taxon>
        <taxon>Pleurotus</taxon>
    </lineage>
</organism>
<accession>A0ACB7J9N0</accession>
<protein>
    <submittedName>
        <fullName evidence="1">Uncharacterized protein</fullName>
    </submittedName>
</protein>
<evidence type="ECO:0000313" key="2">
    <source>
        <dbReference type="Proteomes" id="UP000824881"/>
    </source>
</evidence>
<comment type="caution">
    <text evidence="1">The sequence shown here is derived from an EMBL/GenBank/DDBJ whole genome shotgun (WGS) entry which is preliminary data.</text>
</comment>
<sequence length="232" mass="24401">MSGSASSSPSYLSAIGDTFALLLNTPLVDSKAGTGSKERRLEPVQLQEITRGGSSRKAMGGTSLPGVPSHGRSAPGTLIEELTLETFQNVMNVNLVGPFLCTREAFKVFKAQTPAGGRIINNGSLSAHVPRPHTFPYACSKHAISGLTKCTALDGRAHNITCTQIDIGNAHTDMVSAQTQGILQPNGAIIPEATFDVKHVADSIVHIAQLPNDVTVLEMNIMASKAPYVGRG</sequence>